<evidence type="ECO:0000313" key="2">
    <source>
        <dbReference type="Proteomes" id="UP000243525"/>
    </source>
</evidence>
<dbReference type="Proteomes" id="UP000243525">
    <property type="component" value="Unassembled WGS sequence"/>
</dbReference>
<proteinExistence type="predicted"/>
<reference evidence="1 2" key="1">
    <citation type="submission" date="2018-04" db="EMBL/GenBank/DDBJ databases">
        <title>Genomic Encyclopedia of Archaeal and Bacterial Type Strains, Phase II (KMG-II): from individual species to whole genera.</title>
        <authorList>
            <person name="Goeker M."/>
        </authorList>
    </citation>
    <scope>NUCLEOTIDE SEQUENCE [LARGE SCALE GENOMIC DNA]</scope>
    <source>
        <strain evidence="1 2">DSM 28823</strain>
    </source>
</reference>
<protein>
    <submittedName>
        <fullName evidence="1">Uncharacterized protein</fullName>
    </submittedName>
</protein>
<dbReference type="EMBL" id="QAAD01000035">
    <property type="protein sequence ID" value="PTN03477.1"/>
    <property type="molecule type" value="Genomic_DNA"/>
</dbReference>
<name>A0A2T5BV66_9BACT</name>
<organism evidence="1 2">
    <name type="scientific">Mangrovibacterium marinum</name>
    <dbReference type="NCBI Taxonomy" id="1639118"/>
    <lineage>
        <taxon>Bacteria</taxon>
        <taxon>Pseudomonadati</taxon>
        <taxon>Bacteroidota</taxon>
        <taxon>Bacteroidia</taxon>
        <taxon>Marinilabiliales</taxon>
        <taxon>Prolixibacteraceae</taxon>
        <taxon>Mangrovibacterium</taxon>
    </lineage>
</organism>
<accession>A0A2T5BV66</accession>
<gene>
    <name evidence="1" type="ORF">C8N47_13514</name>
</gene>
<sequence>MSGKRPEGGLKSLRLKCLIPISINVSPSILSISDKKVSHFIGLGAAVLPASGG</sequence>
<evidence type="ECO:0000313" key="1">
    <source>
        <dbReference type="EMBL" id="PTN03477.1"/>
    </source>
</evidence>
<dbReference type="AlphaFoldDB" id="A0A2T5BV66"/>
<comment type="caution">
    <text evidence="1">The sequence shown here is derived from an EMBL/GenBank/DDBJ whole genome shotgun (WGS) entry which is preliminary data.</text>
</comment>
<keyword evidence="2" id="KW-1185">Reference proteome</keyword>